<reference evidence="1 2" key="1">
    <citation type="journal article" date="2014" name="Int. J. Syst. Evol. Microbiol.">
        <title>Complete genome sequence of Corynebacterium casei LMG S-19264T (=DSM 44701T), isolated from a smear-ripened cheese.</title>
        <authorList>
            <consortium name="US DOE Joint Genome Institute (JGI-PGF)"/>
            <person name="Walter F."/>
            <person name="Albersmeier A."/>
            <person name="Kalinowski J."/>
            <person name="Ruckert C."/>
        </authorList>
    </citation>
    <scope>NUCLEOTIDE SEQUENCE [LARGE SCALE GENOMIC DNA]</scope>
    <source>
        <strain evidence="1 2">CGMCC 1.15896</strain>
    </source>
</reference>
<dbReference type="Proteomes" id="UP000596977">
    <property type="component" value="Unassembled WGS sequence"/>
</dbReference>
<evidence type="ECO:0000313" key="2">
    <source>
        <dbReference type="Proteomes" id="UP000596977"/>
    </source>
</evidence>
<comment type="caution">
    <text evidence="1">The sequence shown here is derived from an EMBL/GenBank/DDBJ whole genome shotgun (WGS) entry which is preliminary data.</text>
</comment>
<dbReference type="AlphaFoldDB" id="A0A916RDG6"/>
<evidence type="ECO:0000313" key="1">
    <source>
        <dbReference type="EMBL" id="GGA51774.1"/>
    </source>
</evidence>
<dbReference type="SUPFAM" id="SSF46785">
    <property type="entry name" value="Winged helix' DNA-binding domain"/>
    <property type="match status" value="1"/>
</dbReference>
<dbReference type="EMBL" id="BMKB01000003">
    <property type="protein sequence ID" value="GGA51774.1"/>
    <property type="molecule type" value="Genomic_DNA"/>
</dbReference>
<evidence type="ECO:0008006" key="3">
    <source>
        <dbReference type="Google" id="ProtNLM"/>
    </source>
</evidence>
<proteinExistence type="predicted"/>
<keyword evidence="2" id="KW-1185">Reference proteome</keyword>
<dbReference type="Gene3D" id="1.10.10.10">
    <property type="entry name" value="Winged helix-like DNA-binding domain superfamily/Winged helix DNA-binding domain"/>
    <property type="match status" value="1"/>
</dbReference>
<sequence length="128" mass="14238">MTKKLSQNHKPTAEGIDQLLELIGLFREQHPMMPMQMAHTFLLIARYPGIRASELIDITGLSQPSVSRNVAALTKLDSNGSSGLSLIKRTLCPEDPRVHRLKLTKKGKQFLSEITGVTQENNGLFDNL</sequence>
<dbReference type="RefSeq" id="WP_127071153.1">
    <property type="nucleotide sequence ID" value="NZ_BMKB01000003.1"/>
</dbReference>
<protein>
    <recommendedName>
        <fullName evidence="3">MarR family transcriptional regulator</fullName>
    </recommendedName>
</protein>
<dbReference type="InterPro" id="IPR036388">
    <property type="entry name" value="WH-like_DNA-bd_sf"/>
</dbReference>
<dbReference type="OrthoDB" id="7172154at2"/>
<name>A0A916RDG6_9HYPH</name>
<gene>
    <name evidence="1" type="ORF">GCM10011499_22260</name>
</gene>
<accession>A0A916RDG6</accession>
<dbReference type="InterPro" id="IPR036390">
    <property type="entry name" value="WH_DNA-bd_sf"/>
</dbReference>
<organism evidence="1 2">
    <name type="scientific">Pelagibacterium lentulum</name>
    <dbReference type="NCBI Taxonomy" id="2029865"/>
    <lineage>
        <taxon>Bacteria</taxon>
        <taxon>Pseudomonadati</taxon>
        <taxon>Pseudomonadota</taxon>
        <taxon>Alphaproteobacteria</taxon>
        <taxon>Hyphomicrobiales</taxon>
        <taxon>Devosiaceae</taxon>
        <taxon>Pelagibacterium</taxon>
    </lineage>
</organism>